<evidence type="ECO:0000313" key="1">
    <source>
        <dbReference type="EMBL" id="UZE97159.1"/>
    </source>
</evidence>
<proteinExistence type="predicted"/>
<accession>A0ABY6N5A6</accession>
<dbReference type="InterPro" id="IPR029033">
    <property type="entry name" value="His_PPase_superfam"/>
</dbReference>
<dbReference type="SUPFAM" id="SSF53254">
    <property type="entry name" value="Phosphoglycerate mutase-like"/>
    <property type="match status" value="1"/>
</dbReference>
<dbReference type="EMBL" id="CP100390">
    <property type="protein sequence ID" value="UZE97159.1"/>
    <property type="molecule type" value="Genomic_DNA"/>
</dbReference>
<sequence length="230" mass="25952">MGAIYLVRHGQASFGKADYDKLSEKGCEQSEILGQAFSKTANPDRFYSGNLLRHEQTANYFMSGFGGSHLATVTHSGFNEFNHVEILVKYRPEWKDFNTMATDIAKAPIPQKAFQQAFSDAVIRWVSGNHDTDYEETWRQFQNRCNNALKTIIEQSPEAKNIVIFTSGGPISVILQQILKLGDRETLSVNEMLVNTGVTKLLFSGDRISMSYLNNHSHLEMAGSDWVTYR</sequence>
<dbReference type="Pfam" id="PF00300">
    <property type="entry name" value="His_Phos_1"/>
    <property type="match status" value="1"/>
</dbReference>
<name>A0ABY6N5A6_9ALTE</name>
<gene>
    <name evidence="1" type="ORF">NKI27_05270</name>
</gene>
<protein>
    <submittedName>
        <fullName evidence="1">Histidine phosphatase family protein</fullName>
    </submittedName>
</protein>
<dbReference type="InterPro" id="IPR013078">
    <property type="entry name" value="His_Pase_superF_clade-1"/>
</dbReference>
<evidence type="ECO:0000313" key="2">
    <source>
        <dbReference type="Proteomes" id="UP001163739"/>
    </source>
</evidence>
<dbReference type="Proteomes" id="UP001163739">
    <property type="component" value="Chromosome"/>
</dbReference>
<dbReference type="InterPro" id="IPR050275">
    <property type="entry name" value="PGM_Phosphatase"/>
</dbReference>
<dbReference type="Gene3D" id="3.40.50.1240">
    <property type="entry name" value="Phosphoglycerate mutase-like"/>
    <property type="match status" value="1"/>
</dbReference>
<organism evidence="1 2">
    <name type="scientific">Alkalimarinus alittae</name>
    <dbReference type="NCBI Taxonomy" id="2961619"/>
    <lineage>
        <taxon>Bacteria</taxon>
        <taxon>Pseudomonadati</taxon>
        <taxon>Pseudomonadota</taxon>
        <taxon>Gammaproteobacteria</taxon>
        <taxon>Alteromonadales</taxon>
        <taxon>Alteromonadaceae</taxon>
        <taxon>Alkalimarinus</taxon>
    </lineage>
</organism>
<dbReference type="SMART" id="SM00855">
    <property type="entry name" value="PGAM"/>
    <property type="match status" value="1"/>
</dbReference>
<keyword evidence="2" id="KW-1185">Reference proteome</keyword>
<dbReference type="PANTHER" id="PTHR48100:SF1">
    <property type="entry name" value="HISTIDINE PHOSPHATASE FAMILY PROTEIN-RELATED"/>
    <property type="match status" value="1"/>
</dbReference>
<dbReference type="PANTHER" id="PTHR48100">
    <property type="entry name" value="BROAD-SPECIFICITY PHOSPHATASE YOR283W-RELATED"/>
    <property type="match status" value="1"/>
</dbReference>
<dbReference type="CDD" id="cd07067">
    <property type="entry name" value="HP_PGM_like"/>
    <property type="match status" value="1"/>
</dbReference>
<dbReference type="RefSeq" id="WP_265048641.1">
    <property type="nucleotide sequence ID" value="NZ_CP100390.1"/>
</dbReference>
<reference evidence="1" key="1">
    <citation type="submission" date="2022-06" db="EMBL/GenBank/DDBJ databases">
        <title>Alkalimarinus sp. nov., isolated from gut of a Alitta virens.</title>
        <authorList>
            <person name="Yang A.I."/>
            <person name="Shin N.-R."/>
        </authorList>
    </citation>
    <scope>NUCLEOTIDE SEQUENCE</scope>
    <source>
        <strain evidence="1">A2M4</strain>
    </source>
</reference>